<reference evidence="1" key="1">
    <citation type="submission" date="2022-07" db="EMBL/GenBank/DDBJ databases">
        <title>Phylogenomic reconstructions and comparative analyses of Kickxellomycotina fungi.</title>
        <authorList>
            <person name="Reynolds N.K."/>
            <person name="Stajich J.E."/>
            <person name="Barry K."/>
            <person name="Grigoriev I.V."/>
            <person name="Crous P."/>
            <person name="Smith M.E."/>
        </authorList>
    </citation>
    <scope>NUCLEOTIDE SEQUENCE</scope>
    <source>
        <strain evidence="1">CBS 190363</strain>
    </source>
</reference>
<protein>
    <submittedName>
        <fullName evidence="1">rRNA biogenesis protein rrp5</fullName>
    </submittedName>
</protein>
<evidence type="ECO:0000313" key="2">
    <source>
        <dbReference type="Proteomes" id="UP001139981"/>
    </source>
</evidence>
<evidence type="ECO:0000313" key="1">
    <source>
        <dbReference type="EMBL" id="KAJ2882120.1"/>
    </source>
</evidence>
<dbReference type="Proteomes" id="UP001139981">
    <property type="component" value="Unassembled WGS sequence"/>
</dbReference>
<proteinExistence type="predicted"/>
<accession>A0ACC1LVT0</accession>
<feature type="non-terminal residue" evidence="1">
    <location>
        <position position="1"/>
    </location>
</feature>
<feature type="non-terminal residue" evidence="1">
    <location>
        <position position="419"/>
    </location>
</feature>
<sequence length="419" mass="44886">GRLHITELLDDASSVVAKSPTDVFAAAGVNVGDTIQVKVIGLHDAKGYKFLPITNRTSPLKNVVDVTIRPSQLASEWTTVDKSDSRLASWKSVKSGDVFKGFVKGILEGKHKGKTIVLVTLNASLVGHLPILAATSSFEIASHPTHSFIPGMPIEVQVCLVDPKSREVILAPHGGYISGVEKPIASRKLLVPGARIICSVFKAMTTAMFTEIELVEEATAAKGKAMTPRLTHVHGCVDACHAADELSAKPFSKYVAGQLLEAVVVWAGADSKDDQHFKVGLSLRPSVLNPIKFPPSSAIDPVISSVADVNVGQVVRGYIKKTSEVGCFVSLGRDVVGRALISELSDEYVRDVKEAFPADKLVSALVTEVNRELNRISLSLRPSRIGDTTAPDGTAKRRLDQIKVGETLKGTVTRIEEYG</sequence>
<gene>
    <name evidence="1" type="primary">RRP5_3</name>
    <name evidence="1" type="ORF">IWW38_005701</name>
</gene>
<organism evidence="1 2">
    <name type="scientific">Coemansia aciculifera</name>
    <dbReference type="NCBI Taxonomy" id="417176"/>
    <lineage>
        <taxon>Eukaryota</taxon>
        <taxon>Fungi</taxon>
        <taxon>Fungi incertae sedis</taxon>
        <taxon>Zoopagomycota</taxon>
        <taxon>Kickxellomycotina</taxon>
        <taxon>Kickxellomycetes</taxon>
        <taxon>Kickxellales</taxon>
        <taxon>Kickxellaceae</taxon>
        <taxon>Coemansia</taxon>
    </lineage>
</organism>
<comment type="caution">
    <text evidence="1">The sequence shown here is derived from an EMBL/GenBank/DDBJ whole genome shotgun (WGS) entry which is preliminary data.</text>
</comment>
<name>A0ACC1LVT0_9FUNG</name>
<keyword evidence="2" id="KW-1185">Reference proteome</keyword>
<dbReference type="EMBL" id="JANBVB010002830">
    <property type="protein sequence ID" value="KAJ2882120.1"/>
    <property type="molecule type" value="Genomic_DNA"/>
</dbReference>